<dbReference type="PANTHER" id="PTHR43022">
    <property type="entry name" value="PROTEIN SMF"/>
    <property type="match status" value="1"/>
</dbReference>
<sequence>MPEPCSAPEACAAMIDPDEVAAWLRLEAVPGLGRRTARLLLDKFGLPQQVLAAGEAQLARWLPGPVARDVRARPDAALSARIGRTVAWLREPGHHLLTLADAAYPRPLLDLADPPLLLYARGRLEILQRPALAVVGARSATVQGVRDAELFASTFSSAGITVVSGLALGIDAAAHAGGLAGPGGTIAVVGTGLDRCYPACHRALGQRIAAEGLLLSEFPLGTPARSQHFPQRNRLIAALARGVLVVEAALRSGSLITARLAAELGREVFAVPGSIHAPLAAGCHRLIQQGAKLVASPQDVFEEPGLFAGPWAGSQGGSRADSWAGGSRAAGKPETAARSSAAADALGTALAYDPVDPDTLCIRTGLPPEAVAAALLQLELTGAVERMPGNLYRRLAQA</sequence>
<name>A0A5M8AP47_9BURK</name>
<dbReference type="NCBIfam" id="TIGR00732">
    <property type="entry name" value="dprA"/>
    <property type="match status" value="1"/>
</dbReference>
<proteinExistence type="inferred from homology"/>
<evidence type="ECO:0000256" key="1">
    <source>
        <dbReference type="ARBA" id="ARBA00006525"/>
    </source>
</evidence>
<dbReference type="GO" id="GO:0009294">
    <property type="term" value="P:DNA-mediated transformation"/>
    <property type="evidence" value="ECO:0007669"/>
    <property type="project" value="InterPro"/>
</dbReference>
<keyword evidence="6" id="KW-1185">Reference proteome</keyword>
<feature type="region of interest" description="Disordered" evidence="2">
    <location>
        <begin position="313"/>
        <end position="336"/>
    </location>
</feature>
<dbReference type="Pfam" id="PF17782">
    <property type="entry name" value="WHD_DprA"/>
    <property type="match status" value="1"/>
</dbReference>
<dbReference type="AlphaFoldDB" id="A0A5M8AP47"/>
<evidence type="ECO:0000313" key="6">
    <source>
        <dbReference type="Proteomes" id="UP000324324"/>
    </source>
</evidence>
<evidence type="ECO:0000259" key="4">
    <source>
        <dbReference type="Pfam" id="PF17782"/>
    </source>
</evidence>
<dbReference type="InterPro" id="IPR036388">
    <property type="entry name" value="WH-like_DNA-bd_sf"/>
</dbReference>
<dbReference type="SUPFAM" id="SSF102405">
    <property type="entry name" value="MCP/YpsA-like"/>
    <property type="match status" value="1"/>
</dbReference>
<dbReference type="PANTHER" id="PTHR43022:SF1">
    <property type="entry name" value="PROTEIN SMF"/>
    <property type="match status" value="1"/>
</dbReference>
<dbReference type="EMBL" id="VWRN01000031">
    <property type="protein sequence ID" value="KAA6124512.1"/>
    <property type="molecule type" value="Genomic_DNA"/>
</dbReference>
<reference evidence="5 6" key="1">
    <citation type="submission" date="2019-09" db="EMBL/GenBank/DDBJ databases">
        <title>Isolation of a novel species in the genus Cupriavidus from patients with sepsis using whole genome sequencing.</title>
        <authorList>
            <person name="Kweon O.J."/>
            <person name="Lee M.-K."/>
        </authorList>
    </citation>
    <scope>NUCLEOTIDE SEQUENCE [LARGE SCALE GENOMIC DNA]</scope>
    <source>
        <strain evidence="5 6">MKL-01</strain>
    </source>
</reference>
<dbReference type="InterPro" id="IPR057666">
    <property type="entry name" value="DrpA_SLOG"/>
</dbReference>
<dbReference type="InterPro" id="IPR003488">
    <property type="entry name" value="DprA"/>
</dbReference>
<feature type="domain" description="Smf/DprA SLOG" evidence="3">
    <location>
        <begin position="96"/>
        <end position="303"/>
    </location>
</feature>
<evidence type="ECO:0000313" key="5">
    <source>
        <dbReference type="EMBL" id="KAA6124512.1"/>
    </source>
</evidence>
<evidence type="ECO:0000256" key="2">
    <source>
        <dbReference type="SAM" id="MobiDB-lite"/>
    </source>
</evidence>
<comment type="caution">
    <text evidence="5">The sequence shown here is derived from an EMBL/GenBank/DDBJ whole genome shotgun (WGS) entry which is preliminary data.</text>
</comment>
<dbReference type="InterPro" id="IPR041614">
    <property type="entry name" value="DprA_WH"/>
</dbReference>
<dbReference type="Gene3D" id="1.10.10.10">
    <property type="entry name" value="Winged helix-like DNA-binding domain superfamily/Winged helix DNA-binding domain"/>
    <property type="match status" value="1"/>
</dbReference>
<organism evidence="5 6">
    <name type="scientific">Cupriavidus cauae</name>
    <dbReference type="NCBI Taxonomy" id="2608999"/>
    <lineage>
        <taxon>Bacteria</taxon>
        <taxon>Pseudomonadati</taxon>
        <taxon>Pseudomonadota</taxon>
        <taxon>Betaproteobacteria</taxon>
        <taxon>Burkholderiales</taxon>
        <taxon>Burkholderiaceae</taxon>
        <taxon>Cupriavidus</taxon>
    </lineage>
</organism>
<protein>
    <submittedName>
        <fullName evidence="5">DNA-protecting protein DprA</fullName>
    </submittedName>
</protein>
<dbReference type="Gene3D" id="3.40.50.450">
    <property type="match status" value="1"/>
</dbReference>
<feature type="domain" description="DprA winged helix" evidence="4">
    <location>
        <begin position="332"/>
        <end position="390"/>
    </location>
</feature>
<comment type="similarity">
    <text evidence="1">Belongs to the DprA/Smf family.</text>
</comment>
<dbReference type="Pfam" id="PF02481">
    <property type="entry name" value="DNA_processg_A"/>
    <property type="match status" value="1"/>
</dbReference>
<dbReference type="Proteomes" id="UP000324324">
    <property type="component" value="Unassembled WGS sequence"/>
</dbReference>
<gene>
    <name evidence="5" type="primary">dprA</name>
    <name evidence="5" type="ORF">F1599_11420</name>
</gene>
<accession>A0A5M8AP47</accession>
<evidence type="ECO:0000259" key="3">
    <source>
        <dbReference type="Pfam" id="PF02481"/>
    </source>
</evidence>